<evidence type="ECO:0000259" key="10">
    <source>
        <dbReference type="Pfam" id="PF13359"/>
    </source>
</evidence>
<evidence type="ECO:0000256" key="4">
    <source>
        <dbReference type="ARBA" id="ARBA00022722"/>
    </source>
</evidence>
<keyword evidence="9" id="KW-0472">Membrane</keyword>
<comment type="caution">
    <text evidence="11">The sequence shown here is derived from an EMBL/GenBank/DDBJ whole genome shotgun (WGS) entry which is preliminary data.</text>
</comment>
<dbReference type="EMBL" id="JAPTMU010000003">
    <property type="protein sequence ID" value="KAJ4946380.1"/>
    <property type="molecule type" value="Genomic_DNA"/>
</dbReference>
<dbReference type="PANTHER" id="PTHR22930">
    <property type="match status" value="1"/>
</dbReference>
<sequence>MESPRKERAIVDIKATLSKHSEIVQNLLPAHAISGYLATSDSYRTIAFSYRVGHATVAVIVREVAGAIWTALVEETMPVPQIEDWRAIAAGFQERWNFPNCVGAIDGKHVVIQAPANSGSLYFNYKSTHSLVLLAVVDAQYVFRVVDVGGFGRSSDSGSLRNSAFGESLRDGSLQLPPDTVIPGAERLGLLPHVLVGDEAFPLLDNLLRPFPGRHLTREKRMFNYRLSRARLVVECGFGILSSQWRMFRRVITTSPEVVELCVKATCVLHNFLRRKTIGRPSRTPIAESTDEAPATPTLPREKREAGKQRASGREVREKIVGDLVTKKRETGEVSEAQQANEEKTDRRQEDSVGGGEEASLWSIIQACVDPLPSSVQCPLGSERSQRSLRPNAHRLMMGVAFVFLFLSLLIDVHLSCCVGNSLKGLICCTVIVTLGGALVALLASLVSSAATGWDLTGDSRTDDLQKEMEELTMGVFVIRKEGEGLQEPPADIGIIIEGVELLQNLQYTDEMTVLWVHNGSQMIPPILWDEKAYIRRGLRRRKP</sequence>
<protein>
    <recommendedName>
        <fullName evidence="10">DDE Tnp4 domain-containing protein</fullName>
    </recommendedName>
</protein>
<dbReference type="InterPro" id="IPR027806">
    <property type="entry name" value="HARBI1_dom"/>
</dbReference>
<dbReference type="GO" id="GO:0004518">
    <property type="term" value="F:nuclease activity"/>
    <property type="evidence" value="ECO:0007669"/>
    <property type="project" value="UniProtKB-KW"/>
</dbReference>
<comment type="cofactor">
    <cofactor evidence="1">
        <name>a divalent metal cation</name>
        <dbReference type="ChEBI" id="CHEBI:60240"/>
    </cofactor>
</comment>
<evidence type="ECO:0000256" key="6">
    <source>
        <dbReference type="ARBA" id="ARBA00022801"/>
    </source>
</evidence>
<gene>
    <name evidence="11" type="ORF">JOQ06_024047</name>
</gene>
<keyword evidence="7" id="KW-0539">Nucleus</keyword>
<keyword evidence="12" id="KW-1185">Reference proteome</keyword>
<organism evidence="11 12">
    <name type="scientific">Pogonophryne albipinna</name>
    <dbReference type="NCBI Taxonomy" id="1090488"/>
    <lineage>
        <taxon>Eukaryota</taxon>
        <taxon>Metazoa</taxon>
        <taxon>Chordata</taxon>
        <taxon>Craniata</taxon>
        <taxon>Vertebrata</taxon>
        <taxon>Euteleostomi</taxon>
        <taxon>Actinopterygii</taxon>
        <taxon>Neopterygii</taxon>
        <taxon>Teleostei</taxon>
        <taxon>Neoteleostei</taxon>
        <taxon>Acanthomorphata</taxon>
        <taxon>Eupercaria</taxon>
        <taxon>Perciformes</taxon>
        <taxon>Notothenioidei</taxon>
        <taxon>Pogonophryne</taxon>
    </lineage>
</organism>
<evidence type="ECO:0000256" key="5">
    <source>
        <dbReference type="ARBA" id="ARBA00022723"/>
    </source>
</evidence>
<feature type="transmembrane region" description="Helical" evidence="9">
    <location>
        <begin position="393"/>
        <end position="411"/>
    </location>
</feature>
<evidence type="ECO:0000256" key="3">
    <source>
        <dbReference type="ARBA" id="ARBA00006958"/>
    </source>
</evidence>
<feature type="region of interest" description="Disordered" evidence="8">
    <location>
        <begin position="281"/>
        <end position="315"/>
    </location>
</feature>
<keyword evidence="6" id="KW-0378">Hydrolase</keyword>
<evidence type="ECO:0000256" key="9">
    <source>
        <dbReference type="SAM" id="Phobius"/>
    </source>
</evidence>
<evidence type="ECO:0000313" key="12">
    <source>
        <dbReference type="Proteomes" id="UP001219934"/>
    </source>
</evidence>
<feature type="compositionally biased region" description="Basic and acidic residues" evidence="8">
    <location>
        <begin position="341"/>
        <end position="351"/>
    </location>
</feature>
<evidence type="ECO:0000256" key="1">
    <source>
        <dbReference type="ARBA" id="ARBA00001968"/>
    </source>
</evidence>
<keyword evidence="9" id="KW-1133">Transmembrane helix</keyword>
<dbReference type="GO" id="GO:0016787">
    <property type="term" value="F:hydrolase activity"/>
    <property type="evidence" value="ECO:0007669"/>
    <property type="project" value="UniProtKB-KW"/>
</dbReference>
<comment type="subcellular location">
    <subcellularLocation>
        <location evidence="2">Nucleus</location>
    </subcellularLocation>
</comment>
<feature type="domain" description="DDE Tnp4" evidence="10">
    <location>
        <begin position="105"/>
        <end position="271"/>
    </location>
</feature>
<accession>A0AAD6BQF8</accession>
<feature type="transmembrane region" description="Helical" evidence="9">
    <location>
        <begin position="423"/>
        <end position="447"/>
    </location>
</feature>
<keyword evidence="5" id="KW-0479">Metal-binding</keyword>
<keyword evidence="9" id="KW-0812">Transmembrane</keyword>
<feature type="region of interest" description="Disordered" evidence="8">
    <location>
        <begin position="331"/>
        <end position="354"/>
    </location>
</feature>
<keyword evidence="4" id="KW-0540">Nuclease</keyword>
<dbReference type="Proteomes" id="UP001219934">
    <property type="component" value="Unassembled WGS sequence"/>
</dbReference>
<comment type="similarity">
    <text evidence="3">Belongs to the HARBI1 family.</text>
</comment>
<name>A0AAD6BQF8_9TELE</name>
<evidence type="ECO:0000313" key="11">
    <source>
        <dbReference type="EMBL" id="KAJ4946380.1"/>
    </source>
</evidence>
<dbReference type="InterPro" id="IPR045249">
    <property type="entry name" value="HARBI1-like"/>
</dbReference>
<evidence type="ECO:0000256" key="8">
    <source>
        <dbReference type="SAM" id="MobiDB-lite"/>
    </source>
</evidence>
<dbReference type="Pfam" id="PF13359">
    <property type="entry name" value="DDE_Tnp_4"/>
    <property type="match status" value="1"/>
</dbReference>
<dbReference type="GO" id="GO:0046872">
    <property type="term" value="F:metal ion binding"/>
    <property type="evidence" value="ECO:0007669"/>
    <property type="project" value="UniProtKB-KW"/>
</dbReference>
<evidence type="ECO:0000256" key="2">
    <source>
        <dbReference type="ARBA" id="ARBA00004123"/>
    </source>
</evidence>
<dbReference type="GO" id="GO:0005634">
    <property type="term" value="C:nucleus"/>
    <property type="evidence" value="ECO:0007669"/>
    <property type="project" value="UniProtKB-SubCell"/>
</dbReference>
<evidence type="ECO:0000256" key="7">
    <source>
        <dbReference type="ARBA" id="ARBA00023242"/>
    </source>
</evidence>
<dbReference type="PANTHER" id="PTHR22930:SF279">
    <property type="entry name" value="SIMILAR TO ENSANGP00000010363"/>
    <property type="match status" value="1"/>
</dbReference>
<dbReference type="AlphaFoldDB" id="A0AAD6BQF8"/>
<feature type="compositionally biased region" description="Basic and acidic residues" evidence="8">
    <location>
        <begin position="300"/>
        <end position="315"/>
    </location>
</feature>
<reference evidence="11" key="1">
    <citation type="submission" date="2022-11" db="EMBL/GenBank/DDBJ databases">
        <title>Chromosome-level genome of Pogonophryne albipinna.</title>
        <authorList>
            <person name="Jo E."/>
        </authorList>
    </citation>
    <scope>NUCLEOTIDE SEQUENCE</scope>
    <source>
        <strain evidence="11">SGF0006</strain>
        <tissue evidence="11">Muscle</tissue>
    </source>
</reference>
<proteinExistence type="inferred from homology"/>